<evidence type="ECO:0000313" key="7">
    <source>
        <dbReference type="Proteomes" id="UP000267654"/>
    </source>
</evidence>
<accession>A0A662DHJ1</accession>
<organism evidence="6 7">
    <name type="scientific">Aerophobetes bacterium</name>
    <dbReference type="NCBI Taxonomy" id="2030807"/>
    <lineage>
        <taxon>Bacteria</taxon>
        <taxon>Candidatus Aerophobota</taxon>
    </lineage>
</organism>
<dbReference type="EMBL" id="QMQB01000015">
    <property type="protein sequence ID" value="RLE14975.1"/>
    <property type="molecule type" value="Genomic_DNA"/>
</dbReference>
<dbReference type="Pfam" id="PF01812">
    <property type="entry name" value="5-FTHF_cyc-lig"/>
    <property type="match status" value="1"/>
</dbReference>
<dbReference type="GO" id="GO:0046872">
    <property type="term" value="F:metal ion binding"/>
    <property type="evidence" value="ECO:0007669"/>
    <property type="project" value="UniProtKB-KW"/>
</dbReference>
<dbReference type="PANTHER" id="PTHR23407:SF1">
    <property type="entry name" value="5-FORMYLTETRAHYDROFOLATE CYCLO-LIGASE"/>
    <property type="match status" value="1"/>
</dbReference>
<dbReference type="InterPro" id="IPR024185">
    <property type="entry name" value="FTHF_cligase-like_sf"/>
</dbReference>
<dbReference type="GO" id="GO:0035999">
    <property type="term" value="P:tetrahydrofolate interconversion"/>
    <property type="evidence" value="ECO:0007669"/>
    <property type="project" value="TreeGrafter"/>
</dbReference>
<dbReference type="Proteomes" id="UP000267654">
    <property type="component" value="Unassembled WGS sequence"/>
</dbReference>
<keyword evidence="6" id="KW-0436">Ligase</keyword>
<evidence type="ECO:0000256" key="2">
    <source>
        <dbReference type="ARBA" id="ARBA00022741"/>
    </source>
</evidence>
<reference evidence="6 7" key="1">
    <citation type="submission" date="2018-06" db="EMBL/GenBank/DDBJ databases">
        <title>Extensive metabolic versatility and redundancy in microbially diverse, dynamic hydrothermal sediments.</title>
        <authorList>
            <person name="Dombrowski N."/>
            <person name="Teske A."/>
            <person name="Baker B.J."/>
        </authorList>
    </citation>
    <scope>NUCLEOTIDE SEQUENCE [LARGE SCALE GENOMIC DNA]</scope>
    <source>
        <strain evidence="6">B19_G9</strain>
    </source>
</reference>
<comment type="caution">
    <text evidence="6">The sequence shown here is derived from an EMBL/GenBank/DDBJ whole genome shotgun (WGS) entry which is preliminary data.</text>
</comment>
<evidence type="ECO:0000256" key="5">
    <source>
        <dbReference type="RuleBase" id="RU361279"/>
    </source>
</evidence>
<proteinExistence type="inferred from homology"/>
<keyword evidence="5" id="KW-0479">Metal-binding</keyword>
<evidence type="ECO:0000256" key="1">
    <source>
        <dbReference type="ARBA" id="ARBA00010638"/>
    </source>
</evidence>
<dbReference type="EC" id="6.3.3.2" evidence="5"/>
<dbReference type="GO" id="GO:0030272">
    <property type="term" value="F:5-formyltetrahydrofolate cyclo-ligase activity"/>
    <property type="evidence" value="ECO:0007669"/>
    <property type="project" value="UniProtKB-EC"/>
</dbReference>
<sequence>MQKKILRRHALSIRRSLSKEQIKSKSEKIREKLFNLPIFKEAEVILFYLSLPDEVQTYEMVKDSLRIGKRVAVPVVNLEEKEIIPFELKNSKFKLIPGPFGILQPDKDDCYPLLKEDIDLVIVPGIAFDSRGGRIGFGKGFYDRFLSTLSDAGSVALAFECQVFDKVPCDRHDVKVNFIITEKRVIRCYNIVGEKNVP</sequence>
<comment type="similarity">
    <text evidence="1 5">Belongs to the 5-formyltetrahydrofolate cyclo-ligase family.</text>
</comment>
<dbReference type="GO" id="GO:0009396">
    <property type="term" value="P:folic acid-containing compound biosynthetic process"/>
    <property type="evidence" value="ECO:0007669"/>
    <property type="project" value="TreeGrafter"/>
</dbReference>
<keyword evidence="3 4" id="KW-0067">ATP-binding</keyword>
<feature type="binding site" evidence="4">
    <location>
        <position position="54"/>
    </location>
    <ligand>
        <name>substrate</name>
    </ligand>
</feature>
<dbReference type="PIRSF" id="PIRSF006806">
    <property type="entry name" value="FTHF_cligase"/>
    <property type="match status" value="1"/>
</dbReference>
<name>A0A662DHJ1_UNCAE</name>
<protein>
    <recommendedName>
        <fullName evidence="5">5-formyltetrahydrofolate cyclo-ligase</fullName>
        <ecNumber evidence="5">6.3.3.2</ecNumber>
    </recommendedName>
</protein>
<dbReference type="PANTHER" id="PTHR23407">
    <property type="entry name" value="ATPASE INHIBITOR/5-FORMYLTETRAHYDROFOLATE CYCLO-LIGASE"/>
    <property type="match status" value="1"/>
</dbReference>
<dbReference type="NCBIfam" id="TIGR02727">
    <property type="entry name" value="MTHFS_bact"/>
    <property type="match status" value="1"/>
</dbReference>
<keyword evidence="2 4" id="KW-0547">Nucleotide-binding</keyword>
<evidence type="ECO:0000313" key="6">
    <source>
        <dbReference type="EMBL" id="RLE14975.1"/>
    </source>
</evidence>
<evidence type="ECO:0000256" key="4">
    <source>
        <dbReference type="PIRSR" id="PIRSR006806-1"/>
    </source>
</evidence>
<dbReference type="Gene3D" id="3.40.50.10420">
    <property type="entry name" value="NagB/RpiA/CoA transferase-like"/>
    <property type="match status" value="1"/>
</dbReference>
<comment type="catalytic activity">
    <reaction evidence="5">
        <text>(6S)-5-formyl-5,6,7,8-tetrahydrofolate + ATP = (6R)-5,10-methenyltetrahydrofolate + ADP + phosphate</text>
        <dbReference type="Rhea" id="RHEA:10488"/>
        <dbReference type="ChEBI" id="CHEBI:30616"/>
        <dbReference type="ChEBI" id="CHEBI:43474"/>
        <dbReference type="ChEBI" id="CHEBI:57455"/>
        <dbReference type="ChEBI" id="CHEBI:57457"/>
        <dbReference type="ChEBI" id="CHEBI:456216"/>
        <dbReference type="EC" id="6.3.3.2"/>
    </reaction>
</comment>
<dbReference type="InterPro" id="IPR002698">
    <property type="entry name" value="FTHF_cligase"/>
</dbReference>
<feature type="binding site" evidence="4">
    <location>
        <begin position="3"/>
        <end position="7"/>
    </location>
    <ligand>
        <name>ATP</name>
        <dbReference type="ChEBI" id="CHEBI:30616"/>
    </ligand>
</feature>
<dbReference type="InterPro" id="IPR037171">
    <property type="entry name" value="NagB/RpiA_transferase-like"/>
</dbReference>
<keyword evidence="5" id="KW-0460">Magnesium</keyword>
<dbReference type="GO" id="GO:0005524">
    <property type="term" value="F:ATP binding"/>
    <property type="evidence" value="ECO:0007669"/>
    <property type="project" value="UniProtKB-KW"/>
</dbReference>
<gene>
    <name evidence="6" type="ORF">DRI96_00645</name>
</gene>
<evidence type="ECO:0000256" key="3">
    <source>
        <dbReference type="ARBA" id="ARBA00022840"/>
    </source>
</evidence>
<feature type="binding site" evidence="4">
    <location>
        <position position="49"/>
    </location>
    <ligand>
        <name>substrate</name>
    </ligand>
</feature>
<dbReference type="AlphaFoldDB" id="A0A662DHJ1"/>
<feature type="binding site" evidence="4">
    <location>
        <begin position="134"/>
        <end position="142"/>
    </location>
    <ligand>
        <name>ATP</name>
        <dbReference type="ChEBI" id="CHEBI:30616"/>
    </ligand>
</feature>
<dbReference type="SUPFAM" id="SSF100950">
    <property type="entry name" value="NagB/RpiA/CoA transferase-like"/>
    <property type="match status" value="1"/>
</dbReference>
<comment type="cofactor">
    <cofactor evidence="5">
        <name>Mg(2+)</name>
        <dbReference type="ChEBI" id="CHEBI:18420"/>
    </cofactor>
</comment>